<keyword evidence="3 4" id="KW-0349">Heme</keyword>
<gene>
    <name evidence="5" type="ORF">HNR68_000927</name>
</gene>
<dbReference type="GO" id="GO:0016705">
    <property type="term" value="F:oxidoreductase activity, acting on paired donors, with incorporation or reduction of molecular oxygen"/>
    <property type="evidence" value="ECO:0007669"/>
    <property type="project" value="InterPro"/>
</dbReference>
<comment type="caution">
    <text evidence="5">The sequence shown here is derived from an EMBL/GenBank/DDBJ whole genome shotgun (WGS) entry which is preliminary data.</text>
</comment>
<keyword evidence="3 4" id="KW-0479">Metal-binding</keyword>
<dbReference type="EMBL" id="JACCFJ010000001">
    <property type="protein sequence ID" value="NYI82297.1"/>
    <property type="molecule type" value="Genomic_DNA"/>
</dbReference>
<dbReference type="InterPro" id="IPR017972">
    <property type="entry name" value="Cyt_P450_CS"/>
</dbReference>
<dbReference type="InterPro" id="IPR036396">
    <property type="entry name" value="Cyt_P450_sf"/>
</dbReference>
<dbReference type="PROSITE" id="PS00086">
    <property type="entry name" value="CYTOCHROME_P450"/>
    <property type="match status" value="1"/>
</dbReference>
<keyword evidence="4" id="KW-0560">Oxidoreductase</keyword>
<keyword evidence="3 4" id="KW-0408">Iron</keyword>
<dbReference type="AlphaFoldDB" id="A0A853APP7"/>
<protein>
    <submittedName>
        <fullName evidence="5">Cytochrome P450</fullName>
    </submittedName>
</protein>
<reference evidence="5 6" key="1">
    <citation type="submission" date="2020-07" db="EMBL/GenBank/DDBJ databases">
        <title>Sequencing the genomes of 1000 actinobacteria strains.</title>
        <authorList>
            <person name="Klenk H.-P."/>
        </authorList>
    </citation>
    <scope>NUCLEOTIDE SEQUENCE [LARGE SCALE GENOMIC DNA]</scope>
    <source>
        <strain evidence="5 6">DSM 44065</strain>
    </source>
</reference>
<dbReference type="InterPro" id="IPR050121">
    <property type="entry name" value="Cytochrome_P450_monoxygenase"/>
</dbReference>
<evidence type="ECO:0000256" key="1">
    <source>
        <dbReference type="ARBA" id="ARBA00001971"/>
    </source>
</evidence>
<keyword evidence="6" id="KW-1185">Reference proteome</keyword>
<name>A0A853APP7_9PSEU</name>
<evidence type="ECO:0000256" key="4">
    <source>
        <dbReference type="RuleBase" id="RU000461"/>
    </source>
</evidence>
<evidence type="ECO:0000313" key="6">
    <source>
        <dbReference type="Proteomes" id="UP000587002"/>
    </source>
</evidence>
<organism evidence="5 6">
    <name type="scientific">Saccharopolyspora hordei</name>
    <dbReference type="NCBI Taxonomy" id="1838"/>
    <lineage>
        <taxon>Bacteria</taxon>
        <taxon>Bacillati</taxon>
        <taxon>Actinomycetota</taxon>
        <taxon>Actinomycetes</taxon>
        <taxon>Pseudonocardiales</taxon>
        <taxon>Pseudonocardiaceae</taxon>
        <taxon>Saccharopolyspora</taxon>
    </lineage>
</organism>
<dbReference type="CDD" id="cd11053">
    <property type="entry name" value="CYP110-like"/>
    <property type="match status" value="1"/>
</dbReference>
<keyword evidence="4" id="KW-0503">Monooxygenase</keyword>
<dbReference type="Proteomes" id="UP000587002">
    <property type="component" value="Unassembled WGS sequence"/>
</dbReference>
<dbReference type="SUPFAM" id="SSF48264">
    <property type="entry name" value="Cytochrome P450"/>
    <property type="match status" value="1"/>
</dbReference>
<proteinExistence type="inferred from homology"/>
<dbReference type="PRINTS" id="PR00463">
    <property type="entry name" value="EP450I"/>
</dbReference>
<dbReference type="GO" id="GO:0005506">
    <property type="term" value="F:iron ion binding"/>
    <property type="evidence" value="ECO:0007669"/>
    <property type="project" value="InterPro"/>
</dbReference>
<sequence>MTTSTVSTRSLPPGPSSPKVVQTWRYWREPSTYVRQCHAKYGDRFTLHVWPFGTVVFLADRDDVKSLVRADPEVFQAGASNSFGAVVLGEKSVFVTDGEQHARSRALMMPAFHGKAVRDQVELMREITAANLAGWPVGREFRALPEMQAISLEVISRNVMGIDDPQLKADVQLSVRELVYNGSWFDLLPGQDRFPTLHPAAVRRRRLRARSDALLRWQIEAHRRDPHLDQRRDVLSMLLRASTEDGTAMPDDEICDQLITLLLAGHETTATGLAWCLERLVRNPEVLATAQAAADEDDDTYLDAVVKETLRARTVVPEIGRMLSRDADFAGYRIPAGTHLWPSIELLHESPESFPEPHEFRPERFLEKGAMADWIPFGIGNRRCLGATFAQVESRVVLKELLRRFEFATTDAPPEGPVRRHVTLVPDREATVTIRRLRTAA</sequence>
<accession>A0A853APP7</accession>
<dbReference type="RefSeq" id="WP_179717972.1">
    <property type="nucleotide sequence ID" value="NZ_BAABFH010000001.1"/>
</dbReference>
<dbReference type="GO" id="GO:0020037">
    <property type="term" value="F:heme binding"/>
    <property type="evidence" value="ECO:0007669"/>
    <property type="project" value="InterPro"/>
</dbReference>
<comment type="similarity">
    <text evidence="2 4">Belongs to the cytochrome P450 family.</text>
</comment>
<feature type="binding site" description="axial binding residue" evidence="3">
    <location>
        <position position="384"/>
    </location>
    <ligand>
        <name>heme</name>
        <dbReference type="ChEBI" id="CHEBI:30413"/>
    </ligand>
    <ligandPart>
        <name>Fe</name>
        <dbReference type="ChEBI" id="CHEBI:18248"/>
    </ligandPart>
</feature>
<dbReference type="InterPro" id="IPR002401">
    <property type="entry name" value="Cyt_P450_E_grp-I"/>
</dbReference>
<dbReference type="PRINTS" id="PR00385">
    <property type="entry name" value="P450"/>
</dbReference>
<dbReference type="Gene3D" id="1.10.630.10">
    <property type="entry name" value="Cytochrome P450"/>
    <property type="match status" value="1"/>
</dbReference>
<evidence type="ECO:0000256" key="3">
    <source>
        <dbReference type="PIRSR" id="PIRSR602401-1"/>
    </source>
</evidence>
<comment type="cofactor">
    <cofactor evidence="1 3">
        <name>heme</name>
        <dbReference type="ChEBI" id="CHEBI:30413"/>
    </cofactor>
</comment>
<evidence type="ECO:0000313" key="5">
    <source>
        <dbReference type="EMBL" id="NYI82297.1"/>
    </source>
</evidence>
<dbReference type="InterPro" id="IPR001128">
    <property type="entry name" value="Cyt_P450"/>
</dbReference>
<dbReference type="PANTHER" id="PTHR24305">
    <property type="entry name" value="CYTOCHROME P450"/>
    <property type="match status" value="1"/>
</dbReference>
<evidence type="ECO:0000256" key="2">
    <source>
        <dbReference type="ARBA" id="ARBA00010617"/>
    </source>
</evidence>
<dbReference type="GO" id="GO:0004497">
    <property type="term" value="F:monooxygenase activity"/>
    <property type="evidence" value="ECO:0007669"/>
    <property type="project" value="UniProtKB-KW"/>
</dbReference>
<dbReference type="PANTHER" id="PTHR24305:SF166">
    <property type="entry name" value="CYTOCHROME P450 12A4, MITOCHONDRIAL-RELATED"/>
    <property type="match status" value="1"/>
</dbReference>
<dbReference type="Pfam" id="PF00067">
    <property type="entry name" value="p450"/>
    <property type="match status" value="1"/>
</dbReference>